<dbReference type="GO" id="GO:0009134">
    <property type="term" value="P:nucleoside diphosphate catabolic process"/>
    <property type="evidence" value="ECO:0007669"/>
    <property type="project" value="TreeGrafter"/>
</dbReference>
<dbReference type="AlphaFoldDB" id="A0A7L1KZ63"/>
<evidence type="ECO:0000256" key="3">
    <source>
        <dbReference type="PIRSR" id="PIRSR600407-1"/>
    </source>
</evidence>
<proteinExistence type="inferred from homology"/>
<name>A0A7L1KZ63_HIMHI</name>
<evidence type="ECO:0000313" key="5">
    <source>
        <dbReference type="Proteomes" id="UP000571567"/>
    </source>
</evidence>
<feature type="non-terminal residue" evidence="4">
    <location>
        <position position="1"/>
    </location>
</feature>
<dbReference type="Gene3D" id="3.30.420.150">
    <property type="entry name" value="Exopolyphosphatase. Domain 2"/>
    <property type="match status" value="1"/>
</dbReference>
<feature type="active site" description="Proton acceptor" evidence="3">
    <location>
        <position position="85"/>
    </location>
</feature>
<protein>
    <submittedName>
        <fullName evidence="4">ENTP2 diphosphohydrolase</fullName>
    </submittedName>
</protein>
<dbReference type="InterPro" id="IPR000407">
    <property type="entry name" value="GDA1_CD39_NTPase"/>
</dbReference>
<dbReference type="Pfam" id="PF01150">
    <property type="entry name" value="GDA1_CD39"/>
    <property type="match status" value="1"/>
</dbReference>
<keyword evidence="2 4" id="KW-0378">Hydrolase</keyword>
<dbReference type="GO" id="GO:0045134">
    <property type="term" value="F:UDP phosphatase activity"/>
    <property type="evidence" value="ECO:0007669"/>
    <property type="project" value="TreeGrafter"/>
</dbReference>
<evidence type="ECO:0000313" key="4">
    <source>
        <dbReference type="EMBL" id="NXN68382.1"/>
    </source>
</evidence>
<feature type="non-terminal residue" evidence="4">
    <location>
        <position position="179"/>
    </location>
</feature>
<dbReference type="GO" id="GO:0017111">
    <property type="term" value="F:ribonucleoside triphosphate phosphatase activity"/>
    <property type="evidence" value="ECO:0007669"/>
    <property type="project" value="TreeGrafter"/>
</dbReference>
<dbReference type="PANTHER" id="PTHR11782:SF33">
    <property type="entry name" value="ECTONUCLEOSIDE TRIPHOSPHATE DIPHOSPHOHYDROLASE 2"/>
    <property type="match status" value="1"/>
</dbReference>
<dbReference type="Gene3D" id="3.30.420.40">
    <property type="match status" value="1"/>
</dbReference>
<reference evidence="4 5" key="1">
    <citation type="submission" date="2019-09" db="EMBL/GenBank/DDBJ databases">
        <title>Bird 10,000 Genomes (B10K) Project - Family phase.</title>
        <authorList>
            <person name="Zhang G."/>
        </authorList>
    </citation>
    <scope>NUCLEOTIDE SEQUENCE [LARGE SCALE GENOMIC DNA]</scope>
    <source>
        <strain evidence="4">B10K-DU-002-13</strain>
        <tissue evidence="4">Muscle</tissue>
    </source>
</reference>
<gene>
    <name evidence="4" type="primary">Entpd2_0</name>
    <name evidence="4" type="ORF">HIMHIM_R06635</name>
</gene>
<dbReference type="EMBL" id="VXBK01005251">
    <property type="protein sequence ID" value="NXN68382.1"/>
    <property type="molecule type" value="Genomic_DNA"/>
</dbReference>
<evidence type="ECO:0000256" key="2">
    <source>
        <dbReference type="ARBA" id="ARBA00022801"/>
    </source>
</evidence>
<dbReference type="GO" id="GO:0004382">
    <property type="term" value="F:GDP phosphatase activity"/>
    <property type="evidence" value="ECO:0007669"/>
    <property type="project" value="TreeGrafter"/>
</dbReference>
<comment type="caution">
    <text evidence="4">The sequence shown here is derived from an EMBL/GenBank/DDBJ whole genome shotgun (WGS) entry which is preliminary data.</text>
</comment>
<dbReference type="OrthoDB" id="6372431at2759"/>
<organism evidence="4 5">
    <name type="scientific">Himantopus himantopus</name>
    <name type="common">Black-winged stilt</name>
    <name type="synonym">Charadrius himantopus</name>
    <dbReference type="NCBI Taxonomy" id="225398"/>
    <lineage>
        <taxon>Eukaryota</taxon>
        <taxon>Metazoa</taxon>
        <taxon>Chordata</taxon>
        <taxon>Craniata</taxon>
        <taxon>Vertebrata</taxon>
        <taxon>Euteleostomi</taxon>
        <taxon>Archelosauria</taxon>
        <taxon>Archosauria</taxon>
        <taxon>Dinosauria</taxon>
        <taxon>Saurischia</taxon>
        <taxon>Theropoda</taxon>
        <taxon>Coelurosauria</taxon>
        <taxon>Aves</taxon>
        <taxon>Neognathae</taxon>
        <taxon>Neoaves</taxon>
        <taxon>Charadriiformes</taxon>
        <taxon>Recurvirostridae</taxon>
        <taxon>Himantopus</taxon>
    </lineage>
</organism>
<sequence>GISNSSDSPQKVRKILQQCLSWAQEEIPAEQHSQTPLYLGATTSMRQLNLTHPTLTDGLLAALTVALKSSPFDFQGAQILSSAHEEAFNWVAVNYVLENFFKYDWRGQLVPSRKGMAGVLSMGRTSAQLTSMVEGENQAPEEGVRLELYGQTHNVYTHHCPCHGTDQLRSRLLSMLIQV</sequence>
<dbReference type="Proteomes" id="UP000571567">
    <property type="component" value="Unassembled WGS sequence"/>
</dbReference>
<evidence type="ECO:0000256" key="1">
    <source>
        <dbReference type="ARBA" id="ARBA00009283"/>
    </source>
</evidence>
<keyword evidence="5" id="KW-1185">Reference proteome</keyword>
<comment type="similarity">
    <text evidence="1">Belongs to the GDA1/CD39 NTPase family.</text>
</comment>
<dbReference type="PANTHER" id="PTHR11782">
    <property type="entry name" value="ADENOSINE/GUANOSINE DIPHOSPHATASE"/>
    <property type="match status" value="1"/>
</dbReference>
<accession>A0A7L1KZ63</accession>
<dbReference type="GO" id="GO:0005886">
    <property type="term" value="C:plasma membrane"/>
    <property type="evidence" value="ECO:0007669"/>
    <property type="project" value="TreeGrafter"/>
</dbReference>